<feature type="compositionally biased region" description="Polar residues" evidence="1">
    <location>
        <begin position="145"/>
        <end position="161"/>
    </location>
</feature>
<dbReference type="PANTHER" id="PTHR36069:SF1">
    <property type="entry name" value="EXPRESSED PROTEIN"/>
    <property type="match status" value="1"/>
</dbReference>
<proteinExistence type="predicted"/>
<gene>
    <name evidence="2" type="ORF">PAHAL_3G063800</name>
</gene>
<dbReference type="PANTHER" id="PTHR36069">
    <property type="entry name" value="EXPRESSED PROTEIN-RELATED"/>
    <property type="match status" value="1"/>
</dbReference>
<protein>
    <recommendedName>
        <fullName evidence="3">FAS1 domain-containing protein</fullName>
    </recommendedName>
</protein>
<dbReference type="Proteomes" id="UP000243499">
    <property type="component" value="Chromosome 3"/>
</dbReference>
<dbReference type="InterPro" id="IPR053339">
    <property type="entry name" value="FAS1_domain_protein"/>
</dbReference>
<feature type="region of interest" description="Disordered" evidence="1">
    <location>
        <begin position="145"/>
        <end position="182"/>
    </location>
</feature>
<evidence type="ECO:0008006" key="3">
    <source>
        <dbReference type="Google" id="ProtNLM"/>
    </source>
</evidence>
<evidence type="ECO:0000313" key="2">
    <source>
        <dbReference type="EMBL" id="PAN16480.1"/>
    </source>
</evidence>
<organism evidence="2">
    <name type="scientific">Panicum hallii</name>
    <dbReference type="NCBI Taxonomy" id="206008"/>
    <lineage>
        <taxon>Eukaryota</taxon>
        <taxon>Viridiplantae</taxon>
        <taxon>Streptophyta</taxon>
        <taxon>Embryophyta</taxon>
        <taxon>Tracheophyta</taxon>
        <taxon>Spermatophyta</taxon>
        <taxon>Magnoliopsida</taxon>
        <taxon>Liliopsida</taxon>
        <taxon>Poales</taxon>
        <taxon>Poaceae</taxon>
        <taxon>PACMAD clade</taxon>
        <taxon>Panicoideae</taxon>
        <taxon>Panicodae</taxon>
        <taxon>Paniceae</taxon>
        <taxon>Panicinae</taxon>
        <taxon>Panicum</taxon>
        <taxon>Panicum sect. Panicum</taxon>
    </lineage>
</organism>
<evidence type="ECO:0000256" key="1">
    <source>
        <dbReference type="SAM" id="MobiDB-lite"/>
    </source>
</evidence>
<feature type="compositionally biased region" description="Polar residues" evidence="1">
    <location>
        <begin position="172"/>
        <end position="182"/>
    </location>
</feature>
<dbReference type="EMBL" id="CM008048">
    <property type="protein sequence ID" value="PAN16480.1"/>
    <property type="molecule type" value="Genomic_DNA"/>
</dbReference>
<accession>A0A2S3H6L0</accession>
<dbReference type="Gramene" id="PAN16480">
    <property type="protein sequence ID" value="PAN16480"/>
    <property type="gene ID" value="PAHAL_3G063800"/>
</dbReference>
<reference evidence="2" key="1">
    <citation type="submission" date="2018-04" db="EMBL/GenBank/DDBJ databases">
        <title>WGS assembly of Panicum hallii.</title>
        <authorList>
            <person name="Lovell J."/>
            <person name="Jenkins J."/>
            <person name="Lowry D."/>
            <person name="Mamidi S."/>
            <person name="Sreedasyam A."/>
            <person name="Weng X."/>
            <person name="Barry K."/>
            <person name="Bonette J."/>
            <person name="Campitelli B."/>
            <person name="Daum C."/>
            <person name="Gordon S."/>
            <person name="Gould B."/>
            <person name="Lipzen A."/>
            <person name="Macqueen A."/>
            <person name="Palacio-Mejia J."/>
            <person name="Plott C."/>
            <person name="Shakirov E."/>
            <person name="Shu S."/>
            <person name="Yoshinaga Y."/>
            <person name="Zane M."/>
            <person name="Rokhsar D."/>
            <person name="Grimwood J."/>
            <person name="Schmutz J."/>
            <person name="Juenger T."/>
        </authorList>
    </citation>
    <scope>NUCLEOTIDE SEQUENCE [LARGE SCALE GENOMIC DNA]</scope>
    <source>
        <strain evidence="2">FIL2</strain>
    </source>
</reference>
<sequence>MSLLITHMVSASSTTTAAVPSPQTVSSDIANRVQEMQQARYFTFVMLVRMVQKKIPHNTTFLMPSGRLMSTASISQSQVLEFLSRHSITAPLKFNDLIRLPNGTSFRCHGINRVIRPTAARRVKGATCTRYAAPTSAAPEIPLAENQSLSTSSLRSPNTGYATIPAHEPAAESSQCSDTSMSKTRLAGTTLVTALMISIF</sequence>
<name>A0A2S3H6L0_9POAL</name>
<dbReference type="AlphaFoldDB" id="A0A2S3H6L0"/>